<keyword evidence="1" id="KW-1133">Transmembrane helix</keyword>
<feature type="transmembrane region" description="Helical" evidence="1">
    <location>
        <begin position="180"/>
        <end position="204"/>
    </location>
</feature>
<keyword evidence="4" id="KW-1185">Reference proteome</keyword>
<dbReference type="OrthoDB" id="1801976at2"/>
<dbReference type="AlphaFoldDB" id="A0A4D7JZV9"/>
<feature type="transmembrane region" description="Helical" evidence="1">
    <location>
        <begin position="9"/>
        <end position="27"/>
    </location>
</feature>
<proteinExistence type="predicted"/>
<evidence type="ECO:0000256" key="1">
    <source>
        <dbReference type="SAM" id="Phobius"/>
    </source>
</evidence>
<organism evidence="3 4">
    <name type="scientific">Mangrovivirga cuniculi</name>
    <dbReference type="NCBI Taxonomy" id="2715131"/>
    <lineage>
        <taxon>Bacteria</taxon>
        <taxon>Pseudomonadati</taxon>
        <taxon>Bacteroidota</taxon>
        <taxon>Cytophagia</taxon>
        <taxon>Cytophagales</taxon>
        <taxon>Mangrovivirgaceae</taxon>
        <taxon>Mangrovivirga</taxon>
    </lineage>
</organism>
<dbReference type="Proteomes" id="UP000298616">
    <property type="component" value="Chromosome"/>
</dbReference>
<dbReference type="InterPro" id="IPR027550">
    <property type="entry name" value="MSEP-CTERM"/>
</dbReference>
<feature type="transmembrane region" description="Helical" evidence="1">
    <location>
        <begin position="148"/>
        <end position="168"/>
    </location>
</feature>
<accession>A0A4D7JZV9</accession>
<feature type="transmembrane region" description="Helical" evidence="1">
    <location>
        <begin position="75"/>
        <end position="94"/>
    </location>
</feature>
<dbReference type="EMBL" id="CP028923">
    <property type="protein sequence ID" value="QCK16245.1"/>
    <property type="molecule type" value="Genomic_DNA"/>
</dbReference>
<feature type="transmembrane region" description="Helical" evidence="1">
    <location>
        <begin position="43"/>
        <end position="63"/>
    </location>
</feature>
<keyword evidence="1" id="KW-0472">Membrane</keyword>
<dbReference type="InterPro" id="IPR013694">
    <property type="entry name" value="VIT"/>
</dbReference>
<evidence type="ECO:0000259" key="2">
    <source>
        <dbReference type="PROSITE" id="PS51468"/>
    </source>
</evidence>
<feature type="transmembrane region" description="Helical" evidence="1">
    <location>
        <begin position="256"/>
        <end position="274"/>
    </location>
</feature>
<dbReference type="Pfam" id="PF08487">
    <property type="entry name" value="VIT"/>
    <property type="match status" value="1"/>
</dbReference>
<feature type="transmembrane region" description="Helical" evidence="1">
    <location>
        <begin position="216"/>
        <end position="236"/>
    </location>
</feature>
<feature type="transmembrane region" description="Helical" evidence="1">
    <location>
        <begin position="351"/>
        <end position="372"/>
    </location>
</feature>
<dbReference type="RefSeq" id="WP_137091839.1">
    <property type="nucleotide sequence ID" value="NZ_CP028923.1"/>
</dbReference>
<evidence type="ECO:0000313" key="3">
    <source>
        <dbReference type="EMBL" id="QCK16245.1"/>
    </source>
</evidence>
<feature type="domain" description="VIT" evidence="2">
    <location>
        <begin position="463"/>
        <end position="592"/>
    </location>
</feature>
<gene>
    <name evidence="3" type="ORF">DCC35_16605</name>
</gene>
<feature type="transmembrane region" description="Helical" evidence="1">
    <location>
        <begin position="281"/>
        <end position="301"/>
    </location>
</feature>
<feature type="transmembrane region" description="Helical" evidence="1">
    <location>
        <begin position="307"/>
        <end position="330"/>
    </location>
</feature>
<dbReference type="PROSITE" id="PS51468">
    <property type="entry name" value="VIT"/>
    <property type="match status" value="1"/>
</dbReference>
<protein>
    <submittedName>
        <fullName evidence="3">MSEP-CTERM sorting domain-containing protein</fullName>
    </submittedName>
</protein>
<dbReference type="KEGG" id="fpf:DCC35_16605"/>
<feature type="transmembrane region" description="Helical" evidence="1">
    <location>
        <begin position="114"/>
        <end position="136"/>
    </location>
</feature>
<dbReference type="NCBIfam" id="TIGR04286">
    <property type="entry name" value="MSEP-CTERM"/>
    <property type="match status" value="1"/>
</dbReference>
<evidence type="ECO:0000313" key="4">
    <source>
        <dbReference type="Proteomes" id="UP000298616"/>
    </source>
</evidence>
<name>A0A4D7JZV9_9BACT</name>
<keyword evidence="1" id="KW-0812">Transmembrane</keyword>
<sequence>MKKLLETKWILITNTAPLIVLLLLLNWDYQVFKSTLSEENIKIWQWTWGIIIGYGILNLIFSYSSNKMKRGLQALISFINMLLGIGIIFFAFYYSHDIHPGSIPLWMTNNFLVLYFPTFIMPTIAYSIYLLIIYFTPNPEDKKAWKSFLIALSVPLLFYLLITLFIPLLKTSFKDIDNYIYILGASIGPVIFLFFLLQGFYVLLKNKSGFWKKNQLTIKIIFALILPIAGLITNFVITNEGFETRRPGVFGDFHHFWFYALTIINGILLCVNNPQDRSKRLFLFLLRCITFSFTIYFFLVFLPYMPLSILAVILIGLGFLTLTPIILMLLHSMTMKEDWNYLKAYFSRKRLSLYAVGSFLVIPIVLTIYFGFQRVNLMNALDYVYNPDFTESKAIVWDGPLKSTLDKIYKAKSNRNSLFMGYNQPYLSSYYDWLVLDNLVLSDSKIKRLNKAFFDEETDLPNRRQPNLRPENPDIKIENVKVDSEYDQITKTWTSTIDLEINNTLNLSMQEYSTSFTLPDGCWISDYYLDIEGRREKGILAEKKSAFWVYTNIVNVRRDPGILYYEHRNDISFRVFPFDSKQTRTTGLELIHSSPTEIIIDGHTIKLGSEQVITTPVSFDSNEDNIRIVTAKEKHTLERINRQPYLHFIIDYSANSPKLPYQEIVDAVLNKHSSWTKKAKVSVVNSSIATFDLDENLEKNLLFEDREGGFMLERAMKKLLFDNYSNPSEEIPVFCVITDDFYDAIIDKNSLSDWKFTYPGNDLFYTTNGETINTERLWNDLTHSSSEDKNFYTRKLKLPNGETRYLRDDKKDEFVLLDPYFEIDEDDLSGKTIESALLIEGLRRSEILYPEEAADNWPNLVKASFQTGIMTPVTSYIALENEAQKAALLRKQKQVLSGKKGLDAGEEPDQMSEPTWWFVGGLMILLICFRRKRLAIKG</sequence>
<reference evidence="3 4" key="1">
    <citation type="submission" date="2018-04" db="EMBL/GenBank/DDBJ databases">
        <title>Complete genome uncultured novel isolate.</title>
        <authorList>
            <person name="Merlino G."/>
        </authorList>
    </citation>
    <scope>NUCLEOTIDE SEQUENCE [LARGE SCALE GENOMIC DNA]</scope>
    <source>
        <strain evidence="4">R1DC9</strain>
    </source>
</reference>